<dbReference type="EMBL" id="CAJVPJ010001595">
    <property type="protein sequence ID" value="CAG8597232.1"/>
    <property type="molecule type" value="Genomic_DNA"/>
</dbReference>
<proteinExistence type="inferred from homology"/>
<feature type="region of interest" description="Disordered" evidence="3">
    <location>
        <begin position="30"/>
        <end position="59"/>
    </location>
</feature>
<reference evidence="5" key="1">
    <citation type="submission" date="2021-06" db="EMBL/GenBank/DDBJ databases">
        <authorList>
            <person name="Kallberg Y."/>
            <person name="Tangrot J."/>
            <person name="Rosling A."/>
        </authorList>
    </citation>
    <scope>NUCLEOTIDE SEQUENCE</scope>
    <source>
        <strain evidence="5">IA702</strain>
    </source>
</reference>
<comment type="caution">
    <text evidence="5">The sequence shown here is derived from an EMBL/GenBank/DDBJ whole genome shotgun (WGS) entry which is preliminary data.</text>
</comment>
<dbReference type="Proteomes" id="UP000789572">
    <property type="component" value="Unassembled WGS sequence"/>
</dbReference>
<comment type="similarity">
    <text evidence="1">Belongs to the KRI1 family.</text>
</comment>
<dbReference type="InterPro" id="IPR018034">
    <property type="entry name" value="Kri1"/>
</dbReference>
<feature type="coiled-coil region" evidence="2">
    <location>
        <begin position="145"/>
        <end position="199"/>
    </location>
</feature>
<accession>A0A9N9GCR7</accession>
<keyword evidence="2" id="KW-0175">Coiled coil</keyword>
<dbReference type="GO" id="GO:0005730">
    <property type="term" value="C:nucleolus"/>
    <property type="evidence" value="ECO:0007669"/>
    <property type="project" value="TreeGrafter"/>
</dbReference>
<dbReference type="GO" id="GO:0000447">
    <property type="term" value="P:endonucleolytic cleavage in ITS1 to separate SSU-rRNA from 5.8S rRNA and LSU-rRNA from tricistronic rRNA transcript (SSU-rRNA, 5.8S rRNA, LSU-rRNA)"/>
    <property type="evidence" value="ECO:0007669"/>
    <property type="project" value="TreeGrafter"/>
</dbReference>
<name>A0A9N9GCR7_9GLOM</name>
<evidence type="ECO:0000256" key="1">
    <source>
        <dbReference type="ARBA" id="ARBA00007473"/>
    </source>
</evidence>
<protein>
    <submittedName>
        <fullName evidence="5">7379_t:CDS:1</fullName>
    </submittedName>
</protein>
<sequence length="494" mass="58553">MLEDECLQLRVNEGYARKYDERKRGEELSKLKEKYGDLASDEENDSTSEEEDEYGELVTPEVDAQILKTITAIRSKDPKVYDSNNSFFADSEIEQARNLWEEKRQRKKTEAKPMKITDYQRELLLKNGGVIDDDENTKMHKRGKLPTYAEEVEQLKAEFKAAVENSGIEADEGDLLVQRQRTAEEVAAEEEEYRKFLLESVAQSANSTEILEQWQNVKTNPTISNDEKFLMEYILNRGWIDKDANRIPTYEELTTDHRDDEDEEFDARADEFESKYNFRFEEEGGSQIVTHSRNVEGSIRRKDNKRQLQRQSKAQRKSEEKLKRTEELKRLKNLKKKEIYEKLRKIKEITGNEDVGFDEVDLEEDFDPEKYDEKMNKVFNEEYYSAENSKDKPTKQEKRKFDEYLDEYYQLDYDDIIGDMPVRFKYCQTKPSTFGLTAEEILLADDQDLNEYVSLKKYAPYRPDHVVEADVRKYSKKKRLREFRKKLGQKDVNR</sequence>
<dbReference type="OrthoDB" id="10252032at2759"/>
<evidence type="ECO:0000256" key="3">
    <source>
        <dbReference type="SAM" id="MobiDB-lite"/>
    </source>
</evidence>
<dbReference type="GO" id="GO:0030686">
    <property type="term" value="C:90S preribosome"/>
    <property type="evidence" value="ECO:0007669"/>
    <property type="project" value="TreeGrafter"/>
</dbReference>
<feature type="domain" description="Kri1-like C-terminal" evidence="4">
    <location>
        <begin position="399"/>
        <end position="486"/>
    </location>
</feature>
<evidence type="ECO:0000256" key="2">
    <source>
        <dbReference type="SAM" id="Coils"/>
    </source>
</evidence>
<dbReference type="PANTHER" id="PTHR14490:SF5">
    <property type="entry name" value="PROTEIN KRI1 HOMOLOG"/>
    <property type="match status" value="1"/>
</dbReference>
<evidence type="ECO:0000313" key="5">
    <source>
        <dbReference type="EMBL" id="CAG8597232.1"/>
    </source>
</evidence>
<dbReference type="PANTHER" id="PTHR14490">
    <property type="entry name" value="ZINC FINGER, ZZ TYPE"/>
    <property type="match status" value="1"/>
</dbReference>
<feature type="compositionally biased region" description="Acidic residues" evidence="3">
    <location>
        <begin position="39"/>
        <end position="55"/>
    </location>
</feature>
<evidence type="ECO:0000259" key="4">
    <source>
        <dbReference type="Pfam" id="PF12936"/>
    </source>
</evidence>
<dbReference type="Pfam" id="PF12936">
    <property type="entry name" value="Kri1_C"/>
    <property type="match status" value="1"/>
</dbReference>
<dbReference type="AlphaFoldDB" id="A0A9N9GCR7"/>
<gene>
    <name evidence="5" type="ORF">POCULU_LOCUS7277</name>
</gene>
<dbReference type="InterPro" id="IPR024626">
    <property type="entry name" value="Kri1-like_C"/>
</dbReference>
<evidence type="ECO:0000313" key="6">
    <source>
        <dbReference type="Proteomes" id="UP000789572"/>
    </source>
</evidence>
<organism evidence="5 6">
    <name type="scientific">Paraglomus occultum</name>
    <dbReference type="NCBI Taxonomy" id="144539"/>
    <lineage>
        <taxon>Eukaryota</taxon>
        <taxon>Fungi</taxon>
        <taxon>Fungi incertae sedis</taxon>
        <taxon>Mucoromycota</taxon>
        <taxon>Glomeromycotina</taxon>
        <taxon>Glomeromycetes</taxon>
        <taxon>Paraglomerales</taxon>
        <taxon>Paraglomeraceae</taxon>
        <taxon>Paraglomus</taxon>
    </lineage>
</organism>
<keyword evidence="6" id="KW-1185">Reference proteome</keyword>
<feature type="region of interest" description="Disordered" evidence="3">
    <location>
        <begin position="287"/>
        <end position="322"/>
    </location>
</feature>